<dbReference type="InterPro" id="IPR027330">
    <property type="entry name" value="TPX2_central_dom"/>
</dbReference>
<comment type="caution">
    <text evidence="2">The sequence shown here is derived from an EMBL/GenBank/DDBJ whole genome shotgun (WGS) entry which is preliminary data.</text>
</comment>
<evidence type="ECO:0000313" key="2">
    <source>
        <dbReference type="EMBL" id="KAI0499952.1"/>
    </source>
</evidence>
<evidence type="ECO:0000313" key="3">
    <source>
        <dbReference type="Proteomes" id="UP000829196"/>
    </source>
</evidence>
<protein>
    <recommendedName>
        <fullName evidence="1">TPX2 central domain-containing protein</fullName>
    </recommendedName>
</protein>
<dbReference type="PANTHER" id="PTHR14326">
    <property type="entry name" value="TARGETING PROTEIN FOR XKLP2"/>
    <property type="match status" value="1"/>
</dbReference>
<dbReference type="GO" id="GO:0008017">
    <property type="term" value="F:microtubule binding"/>
    <property type="evidence" value="ECO:0007669"/>
    <property type="project" value="TreeGrafter"/>
</dbReference>
<sequence>MELQMAEAEVNFLSLEVDFDYEFDASRYFDFVREETPSEAWEAEFWFETAGSYPPSPFISKMVLEKNIFAGTVNTLPKSKDTEMPSFRLDRAGGRDLYDLDEISNVFTVQNCVLHDPCQNEKRFVFGSSARVSTLMKPTASHLAKHNNHRQVRYAHQSAHRLQKLLVEECVKNSEDPSENGVQAAKRQKLEGGILRKVVTEKQQIDLMHKISVNNNKTSTCKLRLTIPREPVLETAQRARRIRAQRSNVNKLSQEEKTPVTTTFKSHPLNRKITEALSMPSCLKSTPTLPEIQNFKLKTSEKDFKHSAATSSSLVVNNHIAGRYCEQSVKSHLKCFQRQPSIASKSVSVDQRIHNDENILPKFKARPLNKKILSSKGDIGVFRCAKQEATKPMEFNLSTNKRSQQDLPTELFNKLSINSDGSHCSESLTTPLWPSHGSRKVLKGNVKYIAQQGHKASSENQGNLLKNEAKLFGFENEDCSYPRLEANNMRRHVIR</sequence>
<dbReference type="InterPro" id="IPR009675">
    <property type="entry name" value="TPX2_fam"/>
</dbReference>
<dbReference type="GO" id="GO:0060236">
    <property type="term" value="P:regulation of mitotic spindle organization"/>
    <property type="evidence" value="ECO:0007669"/>
    <property type="project" value="InterPro"/>
</dbReference>
<dbReference type="GO" id="GO:0005880">
    <property type="term" value="C:nuclear microtubule"/>
    <property type="evidence" value="ECO:0007669"/>
    <property type="project" value="TreeGrafter"/>
</dbReference>
<accession>A0A8T3AW72</accession>
<reference evidence="2" key="1">
    <citation type="journal article" date="2022" name="Front. Genet.">
        <title>Chromosome-Scale Assembly of the Dendrobium nobile Genome Provides Insights Into the Molecular Mechanism of the Biosynthesis of the Medicinal Active Ingredient of Dendrobium.</title>
        <authorList>
            <person name="Xu Q."/>
            <person name="Niu S.-C."/>
            <person name="Li K.-L."/>
            <person name="Zheng P.-J."/>
            <person name="Zhang X.-J."/>
            <person name="Jia Y."/>
            <person name="Liu Y."/>
            <person name="Niu Y.-X."/>
            <person name="Yu L.-H."/>
            <person name="Chen D.-F."/>
            <person name="Zhang G.-Q."/>
        </authorList>
    </citation>
    <scope>NUCLEOTIDE SEQUENCE</scope>
    <source>
        <tissue evidence="2">Leaf</tissue>
    </source>
</reference>
<feature type="domain" description="TPX2 central" evidence="1">
    <location>
        <begin position="223"/>
        <end position="397"/>
    </location>
</feature>
<dbReference type="GO" id="GO:0030295">
    <property type="term" value="F:protein kinase activator activity"/>
    <property type="evidence" value="ECO:0007669"/>
    <property type="project" value="TreeGrafter"/>
</dbReference>
<keyword evidence="3" id="KW-1185">Reference proteome</keyword>
<proteinExistence type="predicted"/>
<gene>
    <name evidence="2" type="ORF">KFK09_018160</name>
</gene>
<dbReference type="GO" id="GO:0090307">
    <property type="term" value="P:mitotic spindle assembly"/>
    <property type="evidence" value="ECO:0007669"/>
    <property type="project" value="TreeGrafter"/>
</dbReference>
<dbReference type="GO" id="GO:0005819">
    <property type="term" value="C:spindle"/>
    <property type="evidence" value="ECO:0007669"/>
    <property type="project" value="InterPro"/>
</dbReference>
<organism evidence="2 3">
    <name type="scientific">Dendrobium nobile</name>
    <name type="common">Orchid</name>
    <dbReference type="NCBI Taxonomy" id="94219"/>
    <lineage>
        <taxon>Eukaryota</taxon>
        <taxon>Viridiplantae</taxon>
        <taxon>Streptophyta</taxon>
        <taxon>Embryophyta</taxon>
        <taxon>Tracheophyta</taxon>
        <taxon>Spermatophyta</taxon>
        <taxon>Magnoliopsida</taxon>
        <taxon>Liliopsida</taxon>
        <taxon>Asparagales</taxon>
        <taxon>Orchidaceae</taxon>
        <taxon>Epidendroideae</taxon>
        <taxon>Malaxideae</taxon>
        <taxon>Dendrobiinae</taxon>
        <taxon>Dendrobium</taxon>
    </lineage>
</organism>
<dbReference type="Proteomes" id="UP000829196">
    <property type="component" value="Unassembled WGS sequence"/>
</dbReference>
<evidence type="ECO:0000259" key="1">
    <source>
        <dbReference type="Pfam" id="PF12214"/>
    </source>
</evidence>
<dbReference type="OrthoDB" id="1684416at2759"/>
<name>A0A8T3AW72_DENNO</name>
<dbReference type="AlphaFoldDB" id="A0A8T3AW72"/>
<dbReference type="Pfam" id="PF12214">
    <property type="entry name" value="TPX2_importin"/>
    <property type="match status" value="1"/>
</dbReference>
<dbReference type="EMBL" id="JAGYWB010000013">
    <property type="protein sequence ID" value="KAI0499952.1"/>
    <property type="molecule type" value="Genomic_DNA"/>
</dbReference>
<dbReference type="PANTHER" id="PTHR14326:SF15">
    <property type="entry name" value="OS06G0130200 PROTEIN"/>
    <property type="match status" value="1"/>
</dbReference>